<dbReference type="RefSeq" id="WP_244357357.1">
    <property type="nucleotide sequence ID" value="NZ_JAJNNZ010000008.1"/>
</dbReference>
<proteinExistence type="predicted"/>
<keyword evidence="2" id="KW-1185">Reference proteome</keyword>
<comment type="caution">
    <text evidence="1">The sequence shown here is derived from an EMBL/GenBank/DDBJ whole genome shotgun (WGS) entry which is preliminary data.</text>
</comment>
<reference evidence="1" key="1">
    <citation type="submission" date="2021-11" db="EMBL/GenBank/DDBJ databases">
        <title>Vibrio ZSDE26 sp. nov. and Vibrio ZSDZ34 sp. nov., isolated from coastal seawater in Qingdao.</title>
        <authorList>
            <person name="Zhang P."/>
        </authorList>
    </citation>
    <scope>NUCLEOTIDE SEQUENCE</scope>
    <source>
        <strain evidence="1">ZSDZ34</strain>
    </source>
</reference>
<dbReference type="EMBL" id="JAJNNZ010000008">
    <property type="protein sequence ID" value="MCJ2377418.1"/>
    <property type="molecule type" value="Genomic_DNA"/>
</dbReference>
<accession>A0A9X1WB94</accession>
<dbReference type="AlphaFoldDB" id="A0A9X1WB94"/>
<dbReference type="Proteomes" id="UP001139488">
    <property type="component" value="Unassembled WGS sequence"/>
</dbReference>
<name>A0A9X1WB94_9VIBR</name>
<protein>
    <submittedName>
        <fullName evidence="1">Transporter</fullName>
    </submittedName>
</protein>
<evidence type="ECO:0000313" key="2">
    <source>
        <dbReference type="Proteomes" id="UP001139488"/>
    </source>
</evidence>
<gene>
    <name evidence="1" type="ORF">LNL84_11310</name>
</gene>
<organism evidence="1 2">
    <name type="scientific">Vibrio gelatinilyticus</name>
    <dbReference type="NCBI Taxonomy" id="2893468"/>
    <lineage>
        <taxon>Bacteria</taxon>
        <taxon>Pseudomonadati</taxon>
        <taxon>Pseudomonadota</taxon>
        <taxon>Gammaproteobacteria</taxon>
        <taxon>Vibrionales</taxon>
        <taxon>Vibrionaceae</taxon>
        <taxon>Vibrio</taxon>
    </lineage>
</organism>
<sequence>MQSSEITEAVFDYTSFLGESSSQKWTFVDALSSIAPIFSTVWDEATKDVSDPNARLWDMAMKSLSSRRSDESNLVTLIKIARHENIERVQLMMPYSLEPEQIDVIQEKTKAKIVRLQADDFLISI</sequence>
<evidence type="ECO:0000313" key="1">
    <source>
        <dbReference type="EMBL" id="MCJ2377418.1"/>
    </source>
</evidence>